<dbReference type="InterPro" id="IPR013096">
    <property type="entry name" value="Cupin_2"/>
</dbReference>
<proteinExistence type="predicted"/>
<accession>A0ABU1UJN4</accession>
<comment type="caution">
    <text evidence="2">The sequence shown here is derived from an EMBL/GenBank/DDBJ whole genome shotgun (WGS) entry which is preliminary data.</text>
</comment>
<evidence type="ECO:0000259" key="1">
    <source>
        <dbReference type="Pfam" id="PF07883"/>
    </source>
</evidence>
<dbReference type="RefSeq" id="WP_309965516.1">
    <property type="nucleotide sequence ID" value="NZ_JAVDWH010000001.1"/>
</dbReference>
<protein>
    <submittedName>
        <fullName evidence="2">Quercetin dioxygenase-like cupin family protein</fullName>
    </submittedName>
</protein>
<dbReference type="Pfam" id="PF07883">
    <property type="entry name" value="Cupin_2"/>
    <property type="match status" value="1"/>
</dbReference>
<reference evidence="2 3" key="1">
    <citation type="submission" date="2023-07" db="EMBL/GenBank/DDBJ databases">
        <title>Sorghum-associated microbial communities from plants grown in Nebraska, USA.</title>
        <authorList>
            <person name="Schachtman D."/>
        </authorList>
    </citation>
    <scope>NUCLEOTIDE SEQUENCE [LARGE SCALE GENOMIC DNA]</scope>
    <source>
        <strain evidence="2 3">BE248</strain>
    </source>
</reference>
<dbReference type="SUPFAM" id="SSF51182">
    <property type="entry name" value="RmlC-like cupins"/>
    <property type="match status" value="1"/>
</dbReference>
<dbReference type="PANTHER" id="PTHR36440:SF1">
    <property type="entry name" value="PUTATIVE (AFU_ORTHOLOGUE AFUA_8G07350)-RELATED"/>
    <property type="match status" value="1"/>
</dbReference>
<gene>
    <name evidence="2" type="ORF">J2X11_000200</name>
</gene>
<keyword evidence="3" id="KW-1185">Reference proteome</keyword>
<evidence type="ECO:0000313" key="3">
    <source>
        <dbReference type="Proteomes" id="UP001257739"/>
    </source>
</evidence>
<name>A0ABU1UJN4_9ACTN</name>
<feature type="domain" description="Cupin type-2" evidence="1">
    <location>
        <begin position="46"/>
        <end position="111"/>
    </location>
</feature>
<dbReference type="InterPro" id="IPR053146">
    <property type="entry name" value="QDO-like"/>
</dbReference>
<dbReference type="PANTHER" id="PTHR36440">
    <property type="entry name" value="PUTATIVE (AFU_ORTHOLOGUE AFUA_8G07350)-RELATED"/>
    <property type="match status" value="1"/>
</dbReference>
<organism evidence="2 3">
    <name type="scientific">Aeromicrobium panaciterrae</name>
    <dbReference type="NCBI Taxonomy" id="363861"/>
    <lineage>
        <taxon>Bacteria</taxon>
        <taxon>Bacillati</taxon>
        <taxon>Actinomycetota</taxon>
        <taxon>Actinomycetes</taxon>
        <taxon>Propionibacteriales</taxon>
        <taxon>Nocardioidaceae</taxon>
        <taxon>Aeromicrobium</taxon>
    </lineage>
</organism>
<dbReference type="InterPro" id="IPR014710">
    <property type="entry name" value="RmlC-like_jellyroll"/>
</dbReference>
<evidence type="ECO:0000313" key="2">
    <source>
        <dbReference type="EMBL" id="MDR7085361.1"/>
    </source>
</evidence>
<dbReference type="Gene3D" id="2.60.120.10">
    <property type="entry name" value="Jelly Rolls"/>
    <property type="match status" value="1"/>
</dbReference>
<dbReference type="InterPro" id="IPR011051">
    <property type="entry name" value="RmlC_Cupin_sf"/>
</dbReference>
<dbReference type="EMBL" id="JAVDWH010000001">
    <property type="protein sequence ID" value="MDR7085361.1"/>
    <property type="molecule type" value="Genomic_DNA"/>
</dbReference>
<dbReference type="Proteomes" id="UP001257739">
    <property type="component" value="Unassembled WGS sequence"/>
</dbReference>
<sequence length="164" mass="17665">MNELTTASPIMRNREECEQRWFYGGGQFTWLATAEETGGAFFLFEDIMEGGKVTPLHTHPADETMYVIEGEILVHMDGVEQRVAAGGIMFAPRGVPHAFTVVSESARLLDLHTPGTCQAFYLGASEVVTAEHPASGVVDFDKIAASAQANGGIEILGPPPFAPR</sequence>